<keyword evidence="2" id="KW-0328">Glycosyltransferase</keyword>
<dbReference type="SUPFAM" id="SSF53271">
    <property type="entry name" value="PRTase-like"/>
    <property type="match status" value="1"/>
</dbReference>
<dbReference type="RefSeq" id="WP_425344389.1">
    <property type="nucleotide sequence ID" value="NZ_JBGUBD010000002.1"/>
</dbReference>
<dbReference type="Gene3D" id="3.40.50.2020">
    <property type="match status" value="1"/>
</dbReference>
<sequence length="229" mass="24938">MFRPPFFDRRDAGQALARSLTRYAFRPDVIVLALPRGGVPVGYEVAQALRAPVDALLVRKLGVPGHEELAMGAIASGGVRVLNQPLIEQIGINNDTIEQVTAREREVLQARELTYRGNRPPPTVRDRCAILIDDGLATGATMLAAVDAVQQQHPRCVVVAAPVAPPDMHDRLANRADDVVFVMTPHDFAGVGQWYENFEPTSDQQVRELLARAAPAVGQADPKASPTRR</sequence>
<reference evidence="2 3" key="1">
    <citation type="submission" date="2024-08" db="EMBL/GenBank/DDBJ databases">
        <title>Whole-genome sequencing of halo(alkali)philic microorganisms from hypersaline lakes.</title>
        <authorList>
            <person name="Sorokin D.Y."/>
            <person name="Merkel A.Y."/>
            <person name="Messina E."/>
            <person name="Yakimov M."/>
        </authorList>
    </citation>
    <scope>NUCLEOTIDE SEQUENCE [LARGE SCALE GENOMIC DNA]</scope>
    <source>
        <strain evidence="2 3">AB-hyl4</strain>
    </source>
</reference>
<feature type="domain" description="Phosphoribosyltransferase" evidence="1">
    <location>
        <begin position="14"/>
        <end position="179"/>
    </location>
</feature>
<dbReference type="Gene3D" id="3.30.1310.20">
    <property type="entry name" value="PRTase-like"/>
    <property type="match status" value="1"/>
</dbReference>
<accession>A0ABV4U1J0</accession>
<dbReference type="CDD" id="cd06223">
    <property type="entry name" value="PRTases_typeI"/>
    <property type="match status" value="1"/>
</dbReference>
<dbReference type="Proteomes" id="UP001575105">
    <property type="component" value="Unassembled WGS sequence"/>
</dbReference>
<dbReference type="GO" id="GO:0016757">
    <property type="term" value="F:glycosyltransferase activity"/>
    <property type="evidence" value="ECO:0007669"/>
    <property type="project" value="UniProtKB-KW"/>
</dbReference>
<dbReference type="InterPro" id="IPR000836">
    <property type="entry name" value="PRTase_dom"/>
</dbReference>
<organism evidence="2 3">
    <name type="scientific">Natronomicrosphaera hydrolytica</name>
    <dbReference type="NCBI Taxonomy" id="3242702"/>
    <lineage>
        <taxon>Bacteria</taxon>
        <taxon>Pseudomonadati</taxon>
        <taxon>Planctomycetota</taxon>
        <taxon>Phycisphaerae</taxon>
        <taxon>Phycisphaerales</taxon>
        <taxon>Phycisphaeraceae</taxon>
        <taxon>Natronomicrosphaera</taxon>
    </lineage>
</organism>
<gene>
    <name evidence="2" type="ORF">ACERK3_04070</name>
</gene>
<dbReference type="EMBL" id="JBGUBD010000002">
    <property type="protein sequence ID" value="MFA9477466.1"/>
    <property type="molecule type" value="Genomic_DNA"/>
</dbReference>
<comment type="caution">
    <text evidence="2">The sequence shown here is derived from an EMBL/GenBank/DDBJ whole genome shotgun (WGS) entry which is preliminary data.</text>
</comment>
<protein>
    <submittedName>
        <fullName evidence="2">Phosphoribosyltransferase</fullName>
    </submittedName>
</protein>
<name>A0ABV4U1J0_9BACT</name>
<evidence type="ECO:0000259" key="1">
    <source>
        <dbReference type="Pfam" id="PF00156"/>
    </source>
</evidence>
<evidence type="ECO:0000313" key="3">
    <source>
        <dbReference type="Proteomes" id="UP001575105"/>
    </source>
</evidence>
<proteinExistence type="predicted"/>
<dbReference type="Pfam" id="PF00156">
    <property type="entry name" value="Pribosyltran"/>
    <property type="match status" value="1"/>
</dbReference>
<keyword evidence="2" id="KW-0808">Transferase</keyword>
<evidence type="ECO:0000313" key="2">
    <source>
        <dbReference type="EMBL" id="MFA9477466.1"/>
    </source>
</evidence>
<dbReference type="InterPro" id="IPR029057">
    <property type="entry name" value="PRTase-like"/>
</dbReference>
<keyword evidence="3" id="KW-1185">Reference proteome</keyword>